<proteinExistence type="predicted"/>
<sequence>MQLSGLLAIPAFDKLEYDRHRPLTRTELRLFIEEYDVSDLWGMVCRFLPSFEQMVTISKFKEIVVLPNGPEFLRELFGLEESSARFLLRQ</sequence>
<organism evidence="1 2">
    <name type="scientific">Ancylostoma ceylanicum</name>
    <dbReference type="NCBI Taxonomy" id="53326"/>
    <lineage>
        <taxon>Eukaryota</taxon>
        <taxon>Metazoa</taxon>
        <taxon>Ecdysozoa</taxon>
        <taxon>Nematoda</taxon>
        <taxon>Chromadorea</taxon>
        <taxon>Rhabditida</taxon>
        <taxon>Rhabditina</taxon>
        <taxon>Rhabditomorpha</taxon>
        <taxon>Strongyloidea</taxon>
        <taxon>Ancylostomatidae</taxon>
        <taxon>Ancylostomatinae</taxon>
        <taxon>Ancylostoma</taxon>
    </lineage>
</organism>
<reference evidence="2" key="1">
    <citation type="journal article" date="2015" name="Nat. Genet.">
        <title>The genome and transcriptome of the zoonotic hookworm Ancylostoma ceylanicum identify infection-specific gene families.</title>
        <authorList>
            <person name="Schwarz E.M."/>
            <person name="Hu Y."/>
            <person name="Antoshechkin I."/>
            <person name="Miller M.M."/>
            <person name="Sternberg P.W."/>
            <person name="Aroian R.V."/>
        </authorList>
    </citation>
    <scope>NUCLEOTIDE SEQUENCE</scope>
    <source>
        <strain evidence="2">HY135</strain>
    </source>
</reference>
<evidence type="ECO:0000313" key="1">
    <source>
        <dbReference type="EMBL" id="EYC20709.1"/>
    </source>
</evidence>
<evidence type="ECO:0000313" key="2">
    <source>
        <dbReference type="Proteomes" id="UP000024635"/>
    </source>
</evidence>
<name>A0A016UZ61_9BILA</name>
<gene>
    <name evidence="1" type="primary">Acey_s0021.g383</name>
    <name evidence="1" type="ORF">Y032_0021g383</name>
</gene>
<dbReference type="AlphaFoldDB" id="A0A016UZ61"/>
<keyword evidence="2" id="KW-1185">Reference proteome</keyword>
<accession>A0A016UZ61</accession>
<protein>
    <submittedName>
        <fullName evidence="1">Uncharacterized protein</fullName>
    </submittedName>
</protein>
<dbReference type="Proteomes" id="UP000024635">
    <property type="component" value="Unassembled WGS sequence"/>
</dbReference>
<dbReference type="EMBL" id="JARK01001357">
    <property type="protein sequence ID" value="EYC20709.1"/>
    <property type="molecule type" value="Genomic_DNA"/>
</dbReference>
<comment type="caution">
    <text evidence="1">The sequence shown here is derived from an EMBL/GenBank/DDBJ whole genome shotgun (WGS) entry which is preliminary data.</text>
</comment>